<evidence type="ECO:0000313" key="4">
    <source>
        <dbReference type="WBParaSite" id="Hba_16774"/>
    </source>
</evidence>
<feature type="coiled-coil region" evidence="1">
    <location>
        <begin position="58"/>
        <end position="124"/>
    </location>
</feature>
<dbReference type="GO" id="GO:0031267">
    <property type="term" value="F:small GTPase binding"/>
    <property type="evidence" value="ECO:0007669"/>
    <property type="project" value="TreeGrafter"/>
</dbReference>
<feature type="coiled-coil region" evidence="1">
    <location>
        <begin position="548"/>
        <end position="575"/>
    </location>
</feature>
<feature type="coiled-coil region" evidence="1">
    <location>
        <begin position="317"/>
        <end position="389"/>
    </location>
</feature>
<keyword evidence="3" id="KW-1185">Reference proteome</keyword>
<evidence type="ECO:0000313" key="3">
    <source>
        <dbReference type="Proteomes" id="UP000095283"/>
    </source>
</evidence>
<proteinExistence type="predicted"/>
<dbReference type="GO" id="GO:0099518">
    <property type="term" value="P:vesicle cytoskeletal trafficking"/>
    <property type="evidence" value="ECO:0007669"/>
    <property type="project" value="TreeGrafter"/>
</dbReference>
<protein>
    <submittedName>
        <fullName evidence="4">GRIP domain-containing protein</fullName>
    </submittedName>
</protein>
<dbReference type="AlphaFoldDB" id="A0A1I7XGG9"/>
<reference evidence="4" key="1">
    <citation type="submission" date="2016-11" db="UniProtKB">
        <authorList>
            <consortium name="WormBaseParasite"/>
        </authorList>
    </citation>
    <scope>IDENTIFICATION</scope>
</reference>
<evidence type="ECO:0000256" key="2">
    <source>
        <dbReference type="SAM" id="MobiDB-lite"/>
    </source>
</evidence>
<dbReference type="InterPro" id="IPR038830">
    <property type="entry name" value="CCDC186"/>
</dbReference>
<dbReference type="WBParaSite" id="Hba_16774">
    <property type="protein sequence ID" value="Hba_16774"/>
    <property type="gene ID" value="Hba_16774"/>
</dbReference>
<organism evidence="3 4">
    <name type="scientific">Heterorhabditis bacteriophora</name>
    <name type="common">Entomopathogenic nematode worm</name>
    <dbReference type="NCBI Taxonomy" id="37862"/>
    <lineage>
        <taxon>Eukaryota</taxon>
        <taxon>Metazoa</taxon>
        <taxon>Ecdysozoa</taxon>
        <taxon>Nematoda</taxon>
        <taxon>Chromadorea</taxon>
        <taxon>Rhabditida</taxon>
        <taxon>Rhabditina</taxon>
        <taxon>Rhabditomorpha</taxon>
        <taxon>Strongyloidea</taxon>
        <taxon>Heterorhabditidae</taxon>
        <taxon>Heterorhabditis</taxon>
    </lineage>
</organism>
<dbReference type="PANTHER" id="PTHR18911:SF5">
    <property type="entry name" value="COILED-COIL DOMAIN-CONTAINING PROTEIN 186"/>
    <property type="match status" value="1"/>
</dbReference>
<dbReference type="Proteomes" id="UP000095283">
    <property type="component" value="Unplaced"/>
</dbReference>
<name>A0A1I7XGG9_HETBA</name>
<feature type="region of interest" description="Disordered" evidence="2">
    <location>
        <begin position="486"/>
        <end position="530"/>
    </location>
</feature>
<keyword evidence="1" id="KW-0175">Coiled coil</keyword>
<feature type="compositionally biased region" description="Low complexity" evidence="2">
    <location>
        <begin position="502"/>
        <end position="515"/>
    </location>
</feature>
<evidence type="ECO:0000256" key="1">
    <source>
        <dbReference type="SAM" id="Coils"/>
    </source>
</evidence>
<feature type="coiled-coil region" evidence="1">
    <location>
        <begin position="173"/>
        <end position="240"/>
    </location>
</feature>
<sequence>MLHYRCDYCNFMYNIMDECISKAEHPGNYANISNIGSTEDVHISLDSNKSNRDDSLQLSDLQEKFTVQQKELERLEEQNVTYREKLIGVIRERDLNGDLLKNIRDEHKKEKDELERRIHESDIKLKAVQDCLSTQEAHYNVIIKDLSAKHNISVGQCQKLTDELQKSQGHENLNKLEEINNNLKINLEQLKLEKNELENKFRMSEKRVEVQEQSDLEEKLSEYTEEITRLQEGNNNLKAQLDEVKRWISILYVYLLPKSIYSKVFSFITNYHLGRLIFSTMYSICYRENIDLLSKLQDLNSKLMLEENAHATDKLELDNMKQIQNEVNRNRELLNNARSAQELADREREIAEKEAEECRKQAERMLHITEQLTQRNTKLAGEAEQVKEKNRRIEHSLVETEGALTRFQLKLAEKERDLDETRGLNDAEIKELKRALNEKIVKVQELNKRLLEEQNDHTAYKKKHTASMKELKHELSALKRQLETDISEGGSLAPPVMDSGPSTSSRSRASSLTSLDRVTEEDISTPHNISLGGPATITSIQQAMVDKIVVLQKKLERKSEKIDFLEEHVRQCLEELQKKTKVIQHYALREEASLLLPSDDQLFKSCEVVQVPLVKKGTSYSLMGSMFSSVGDKKSTQLVTEINSRLQAVLEDALLKNITLKASVDALGNEVSRLSRENRQLKLTQKVDDVKLHNLEWLFLCIPWLFEFFY</sequence>
<dbReference type="GO" id="GO:0005802">
    <property type="term" value="C:trans-Golgi network"/>
    <property type="evidence" value="ECO:0007669"/>
    <property type="project" value="TreeGrafter"/>
</dbReference>
<dbReference type="PANTHER" id="PTHR18911">
    <property type="entry name" value="CTCL TUMOR ANTIGEN HD-CL-01"/>
    <property type="match status" value="1"/>
</dbReference>
<accession>A0A1I7XGG9</accession>